<organism evidence="1 2">
    <name type="scientific">Duganella margarita</name>
    <dbReference type="NCBI Taxonomy" id="2692170"/>
    <lineage>
        <taxon>Bacteria</taxon>
        <taxon>Pseudomonadati</taxon>
        <taxon>Pseudomonadota</taxon>
        <taxon>Betaproteobacteria</taxon>
        <taxon>Burkholderiales</taxon>
        <taxon>Oxalobacteraceae</taxon>
        <taxon>Telluria group</taxon>
        <taxon>Duganella</taxon>
    </lineage>
</organism>
<evidence type="ECO:0000313" key="1">
    <source>
        <dbReference type="EMBL" id="MYM71619.1"/>
    </source>
</evidence>
<protein>
    <submittedName>
        <fullName evidence="1">Uncharacterized protein</fullName>
    </submittedName>
</protein>
<dbReference type="AlphaFoldDB" id="A0A7X4KFK5"/>
<dbReference type="EMBL" id="WWCR01000003">
    <property type="protein sequence ID" value="MYM71619.1"/>
    <property type="molecule type" value="Genomic_DNA"/>
</dbReference>
<dbReference type="Proteomes" id="UP000469734">
    <property type="component" value="Unassembled WGS sequence"/>
</dbReference>
<gene>
    <name evidence="1" type="ORF">GTP56_05335</name>
</gene>
<evidence type="ECO:0000313" key="2">
    <source>
        <dbReference type="Proteomes" id="UP000469734"/>
    </source>
</evidence>
<proteinExistence type="predicted"/>
<accession>A0A7X4KFK5</accession>
<sequence>MPDYQGRFETSLDEEDGQRVETFTYPSDSLMTLQAILDAIENGVDGWLAHDSQLPVSTM</sequence>
<name>A0A7X4KFK5_9BURK</name>
<dbReference type="RefSeq" id="WP_161049273.1">
    <property type="nucleotide sequence ID" value="NZ_WWCR01000003.1"/>
</dbReference>
<reference evidence="1 2" key="1">
    <citation type="submission" date="2019-12" db="EMBL/GenBank/DDBJ databases">
        <title>Novel species isolated from a subtropical stream in China.</title>
        <authorList>
            <person name="Lu H."/>
        </authorList>
    </citation>
    <scope>NUCLEOTIDE SEQUENCE [LARGE SCALE GENOMIC DNA]</scope>
    <source>
        <strain evidence="1 2">FT134W</strain>
    </source>
</reference>
<comment type="caution">
    <text evidence="1">The sequence shown here is derived from an EMBL/GenBank/DDBJ whole genome shotgun (WGS) entry which is preliminary data.</text>
</comment>